<dbReference type="PANTHER" id="PTHR11537:SF105">
    <property type="entry name" value="POTASSIUM VOLTAGE-GATED CHANNEL PROTEIN SHAL"/>
    <property type="match status" value="1"/>
</dbReference>
<evidence type="ECO:0000256" key="10">
    <source>
        <dbReference type="ARBA" id="ARBA00023136"/>
    </source>
</evidence>
<evidence type="ECO:0000256" key="4">
    <source>
        <dbReference type="ARBA" id="ARBA00022692"/>
    </source>
</evidence>
<feature type="region of interest" description="Disordered" evidence="12">
    <location>
        <begin position="78"/>
        <end position="97"/>
    </location>
</feature>
<keyword evidence="9" id="KW-0406">Ion transport</keyword>
<dbReference type="InterPro" id="IPR028325">
    <property type="entry name" value="VG_K_chnl"/>
</dbReference>
<dbReference type="Proteomes" id="UP001054945">
    <property type="component" value="Unassembled WGS sequence"/>
</dbReference>
<dbReference type="GO" id="GO:0008076">
    <property type="term" value="C:voltage-gated potassium channel complex"/>
    <property type="evidence" value="ECO:0007669"/>
    <property type="project" value="InterPro"/>
</dbReference>
<evidence type="ECO:0000259" key="13">
    <source>
        <dbReference type="Pfam" id="PF00520"/>
    </source>
</evidence>
<keyword evidence="8" id="KW-1133">Transmembrane helix</keyword>
<dbReference type="Pfam" id="PF11601">
    <property type="entry name" value="Shal-type"/>
    <property type="match status" value="1"/>
</dbReference>
<evidence type="ECO:0000256" key="5">
    <source>
        <dbReference type="ARBA" id="ARBA00022826"/>
    </source>
</evidence>
<feature type="compositionally biased region" description="Basic and acidic residues" evidence="12">
    <location>
        <begin position="85"/>
        <end position="95"/>
    </location>
</feature>
<evidence type="ECO:0000256" key="7">
    <source>
        <dbReference type="ARBA" id="ARBA00022958"/>
    </source>
</evidence>
<gene>
    <name evidence="15" type="primary">Shal</name>
    <name evidence="15" type="ORF">CEXT_256051</name>
</gene>
<keyword evidence="5" id="KW-0631">Potassium channel</keyword>
<feature type="region of interest" description="Disordered" evidence="12">
    <location>
        <begin position="214"/>
        <end position="247"/>
    </location>
</feature>
<dbReference type="EMBL" id="BPLR01008408">
    <property type="protein sequence ID" value="GIY24417.1"/>
    <property type="molecule type" value="Genomic_DNA"/>
</dbReference>
<protein>
    <submittedName>
        <fullName evidence="15">Potassium voltage-gated channel protein Shal</fullName>
    </submittedName>
</protein>
<organism evidence="15 16">
    <name type="scientific">Caerostris extrusa</name>
    <name type="common">Bark spider</name>
    <name type="synonym">Caerostris bankana</name>
    <dbReference type="NCBI Taxonomy" id="172846"/>
    <lineage>
        <taxon>Eukaryota</taxon>
        <taxon>Metazoa</taxon>
        <taxon>Ecdysozoa</taxon>
        <taxon>Arthropoda</taxon>
        <taxon>Chelicerata</taxon>
        <taxon>Arachnida</taxon>
        <taxon>Araneae</taxon>
        <taxon>Araneomorphae</taxon>
        <taxon>Entelegynae</taxon>
        <taxon>Araneoidea</taxon>
        <taxon>Araneidae</taxon>
        <taxon>Caerostris</taxon>
    </lineage>
</organism>
<accession>A0AAV4RWE6</accession>
<keyword evidence="10" id="KW-0472">Membrane</keyword>
<keyword evidence="2" id="KW-0813">Transport</keyword>
<keyword evidence="7" id="KW-0630">Potassium</keyword>
<sequence>MKANIFNLKKINSCYETLLDENSVVDDVRNTETEKEQSAYSYTAIIRRCWHGKRNRKGGRPTDTVVANSSHRWRAWRAAAATEGRPTERERRRDLQNPASYAPVTSMASVAAWLPFARAAAIGWVPIANKPLPAPPVTKGAPQAVERARVLLRRGLQGVLLRPGPGHLPAHPQLLPDGQTALPEARVPDVVRRGAGLLRHHPGRDRRLLLRGLPRQERERRAAHGRPAVRSQCGRQHAPRQHPRAHVAGLREPAHKHCGTGVLLRDGFLFIAVSVFANVCETLPCSMNEATGDTMSCGETYKAAFFCLDTACVMIFTAEYLLRLYAAPDRCKYARSVMSVIDVVAIMPYYIDSA</sequence>
<dbReference type="PRINTS" id="PR00169">
    <property type="entry name" value="KCHANNEL"/>
</dbReference>
<evidence type="ECO:0000256" key="2">
    <source>
        <dbReference type="ARBA" id="ARBA00022448"/>
    </source>
</evidence>
<evidence type="ECO:0000313" key="16">
    <source>
        <dbReference type="Proteomes" id="UP001054945"/>
    </source>
</evidence>
<name>A0AAV4RWE6_CAEEX</name>
<dbReference type="SUPFAM" id="SSF81324">
    <property type="entry name" value="Voltage-gated potassium channels"/>
    <property type="match status" value="1"/>
</dbReference>
<evidence type="ECO:0000256" key="12">
    <source>
        <dbReference type="SAM" id="MobiDB-lite"/>
    </source>
</evidence>
<evidence type="ECO:0000256" key="1">
    <source>
        <dbReference type="ARBA" id="ARBA00004141"/>
    </source>
</evidence>
<comment type="caution">
    <text evidence="15">The sequence shown here is derived from an EMBL/GenBank/DDBJ whole genome shotgun (WGS) entry which is preliminary data.</text>
</comment>
<evidence type="ECO:0000259" key="14">
    <source>
        <dbReference type="Pfam" id="PF11601"/>
    </source>
</evidence>
<dbReference type="GO" id="GO:0005250">
    <property type="term" value="F:A-type (transient outward) potassium channel activity"/>
    <property type="evidence" value="ECO:0007669"/>
    <property type="project" value="TreeGrafter"/>
</dbReference>
<feature type="domain" description="Shal-type voltage-gated potassium channels N-terminal" evidence="14">
    <location>
        <begin position="108"/>
        <end position="134"/>
    </location>
</feature>
<dbReference type="Gene3D" id="1.20.120.350">
    <property type="entry name" value="Voltage-gated potassium channels. Chain C"/>
    <property type="match status" value="1"/>
</dbReference>
<dbReference type="PANTHER" id="PTHR11537">
    <property type="entry name" value="VOLTAGE-GATED POTASSIUM CHANNEL"/>
    <property type="match status" value="1"/>
</dbReference>
<evidence type="ECO:0000313" key="15">
    <source>
        <dbReference type="EMBL" id="GIY24417.1"/>
    </source>
</evidence>
<keyword evidence="4" id="KW-0812">Transmembrane</keyword>
<dbReference type="InterPro" id="IPR021645">
    <property type="entry name" value="Shal-type_N"/>
</dbReference>
<keyword evidence="11" id="KW-0407">Ion channel</keyword>
<evidence type="ECO:0000256" key="9">
    <source>
        <dbReference type="ARBA" id="ARBA00023065"/>
    </source>
</evidence>
<dbReference type="AlphaFoldDB" id="A0AAV4RWE6"/>
<dbReference type="Pfam" id="PF00520">
    <property type="entry name" value="Ion_trans"/>
    <property type="match status" value="1"/>
</dbReference>
<reference evidence="15 16" key="1">
    <citation type="submission" date="2021-06" db="EMBL/GenBank/DDBJ databases">
        <title>Caerostris extrusa draft genome.</title>
        <authorList>
            <person name="Kono N."/>
            <person name="Arakawa K."/>
        </authorList>
    </citation>
    <scope>NUCLEOTIDE SEQUENCE [LARGE SCALE GENOMIC DNA]</scope>
</reference>
<feature type="domain" description="Ion transport" evidence="13">
    <location>
        <begin position="268"/>
        <end position="352"/>
    </location>
</feature>
<keyword evidence="16" id="KW-1185">Reference proteome</keyword>
<evidence type="ECO:0000256" key="6">
    <source>
        <dbReference type="ARBA" id="ARBA00022882"/>
    </source>
</evidence>
<evidence type="ECO:0000256" key="3">
    <source>
        <dbReference type="ARBA" id="ARBA00022538"/>
    </source>
</evidence>
<keyword evidence="6" id="KW-0851">Voltage-gated channel</keyword>
<dbReference type="GO" id="GO:0001508">
    <property type="term" value="P:action potential"/>
    <property type="evidence" value="ECO:0007669"/>
    <property type="project" value="TreeGrafter"/>
</dbReference>
<evidence type="ECO:0000256" key="11">
    <source>
        <dbReference type="ARBA" id="ARBA00023303"/>
    </source>
</evidence>
<dbReference type="InterPro" id="IPR027359">
    <property type="entry name" value="Volt_channel_dom_sf"/>
</dbReference>
<comment type="subcellular location">
    <subcellularLocation>
        <location evidence="1">Membrane</location>
        <topology evidence="1">Multi-pass membrane protein</topology>
    </subcellularLocation>
</comment>
<proteinExistence type="predicted"/>
<evidence type="ECO:0000256" key="8">
    <source>
        <dbReference type="ARBA" id="ARBA00022989"/>
    </source>
</evidence>
<keyword evidence="3" id="KW-0633">Potassium transport</keyword>
<dbReference type="InterPro" id="IPR005821">
    <property type="entry name" value="Ion_trans_dom"/>
</dbReference>